<dbReference type="InterPro" id="IPR005625">
    <property type="entry name" value="PepSY-ass_TM"/>
</dbReference>
<dbReference type="PANTHER" id="PTHR34219:SF3">
    <property type="entry name" value="BLL7967 PROTEIN"/>
    <property type="match status" value="1"/>
</dbReference>
<feature type="transmembrane region" description="Helical" evidence="1">
    <location>
        <begin position="487"/>
        <end position="508"/>
    </location>
</feature>
<keyword evidence="3" id="KW-1185">Reference proteome</keyword>
<reference evidence="3" key="1">
    <citation type="submission" date="2016-10" db="EMBL/GenBank/DDBJ databases">
        <authorList>
            <person name="Varghese N."/>
            <person name="Submissions S."/>
        </authorList>
    </citation>
    <scope>NUCLEOTIDE SEQUENCE [LARGE SCALE GENOMIC DNA]</scope>
    <source>
        <strain evidence="3">DSM 25329</strain>
    </source>
</reference>
<protein>
    <submittedName>
        <fullName evidence="2">PepSY-associated TM region</fullName>
    </submittedName>
</protein>
<evidence type="ECO:0000313" key="3">
    <source>
        <dbReference type="Proteomes" id="UP000198748"/>
    </source>
</evidence>
<evidence type="ECO:0000256" key="1">
    <source>
        <dbReference type="SAM" id="Phobius"/>
    </source>
</evidence>
<evidence type="ECO:0000313" key="2">
    <source>
        <dbReference type="EMBL" id="SDH08446.1"/>
    </source>
</evidence>
<dbReference type="PANTHER" id="PTHR34219">
    <property type="entry name" value="IRON-REGULATED INNER MEMBRANE PROTEIN-RELATED"/>
    <property type="match status" value="1"/>
</dbReference>
<dbReference type="OrthoDB" id="9806195at2"/>
<keyword evidence="1" id="KW-0812">Transmembrane</keyword>
<accession>A0A1G7ZIR5</accession>
<dbReference type="Pfam" id="PF03929">
    <property type="entry name" value="PepSY_TM"/>
    <property type="match status" value="1"/>
</dbReference>
<feature type="transmembrane region" description="Helical" evidence="1">
    <location>
        <begin position="273"/>
        <end position="294"/>
    </location>
</feature>
<organism evidence="2 3">
    <name type="scientific">Dyadobacter soli</name>
    <dbReference type="NCBI Taxonomy" id="659014"/>
    <lineage>
        <taxon>Bacteria</taxon>
        <taxon>Pseudomonadati</taxon>
        <taxon>Bacteroidota</taxon>
        <taxon>Cytophagia</taxon>
        <taxon>Cytophagales</taxon>
        <taxon>Spirosomataceae</taxon>
        <taxon>Dyadobacter</taxon>
    </lineage>
</organism>
<dbReference type="RefSeq" id="WP_090157329.1">
    <property type="nucleotide sequence ID" value="NZ_FNAN01000028.1"/>
</dbReference>
<name>A0A1G7ZIR5_9BACT</name>
<proteinExistence type="predicted"/>
<dbReference type="Proteomes" id="UP000198748">
    <property type="component" value="Unassembled WGS sequence"/>
</dbReference>
<keyword evidence="1" id="KW-1133">Transmembrane helix</keyword>
<dbReference type="STRING" id="659014.SAMN04487996_12840"/>
<dbReference type="EMBL" id="FNAN01000028">
    <property type="protein sequence ID" value="SDH08446.1"/>
    <property type="molecule type" value="Genomic_DNA"/>
</dbReference>
<keyword evidence="1" id="KW-0472">Membrane</keyword>
<feature type="transmembrane region" description="Helical" evidence="1">
    <location>
        <begin position="227"/>
        <end position="252"/>
    </location>
</feature>
<sequence length="511" mass="58742">MIEEIAIKPKESFKAKAEKTIRRNIYRWHRMLGLLAIVPTIFWTASGVMHPFMSHWFKTTIANEFYKAEPVAPADVTLQLGQVLTQNKITEFKNFRLIKFEGKAWYQVKGVDDKLRYFNTVTGSELPDGDRKYAEHMARYMLGEPKSKIISSTLLTGFTDQYKYVNRFLPVWKISFDDDREMDIYVETGQSRFATFNDKGRKAFIWVFGTFHNWGFMDMIANNTVRIAVMVTFLSLIILSAVAGVMVYGLMWKKFKTGRSGNQRGFLRKYHRSIGIWCSLFTFTFAFSGAYHAVQKLDPDQRQKYVYDPVIKTEEIAQASMIDLKGISNIGLIKWGENIFWQTVRKDWETDKTVIDYTNIRDGKKLEDGNIRFAKYLARKFAAQEERNAASCCDLMEAQISSPISDAEVEKASMVTSFAGEYGFVNKRLPVVKLAYDTPDHTTYYIETTTSRLSTKVEDRNRREGFSFAFLHKYSGLDFLGKNARDGVMTTAAASVLIVSLLGLLVFLKIK</sequence>
<dbReference type="AlphaFoldDB" id="A0A1G7ZIR5"/>
<feature type="transmembrane region" description="Helical" evidence="1">
    <location>
        <begin position="32"/>
        <end position="53"/>
    </location>
</feature>
<gene>
    <name evidence="2" type="ORF">SAMN04487996_12840</name>
</gene>